<name>A0AAV2RT05_MEGNR</name>
<gene>
    <name evidence="2" type="ORF">MNOR_LOCUS27945</name>
</gene>
<feature type="coiled-coil region" evidence="1">
    <location>
        <begin position="183"/>
        <end position="210"/>
    </location>
</feature>
<reference evidence="2 3" key="1">
    <citation type="submission" date="2024-05" db="EMBL/GenBank/DDBJ databases">
        <authorList>
            <person name="Wallberg A."/>
        </authorList>
    </citation>
    <scope>NUCLEOTIDE SEQUENCE [LARGE SCALE GENOMIC DNA]</scope>
</reference>
<evidence type="ECO:0000313" key="2">
    <source>
        <dbReference type="EMBL" id="CAL4137195.1"/>
    </source>
</evidence>
<comment type="caution">
    <text evidence="2">The sequence shown here is derived from an EMBL/GenBank/DDBJ whole genome shotgun (WGS) entry which is preliminary data.</text>
</comment>
<evidence type="ECO:0000313" key="3">
    <source>
        <dbReference type="Proteomes" id="UP001497623"/>
    </source>
</evidence>
<keyword evidence="3" id="KW-1185">Reference proteome</keyword>
<protein>
    <submittedName>
        <fullName evidence="2">Uncharacterized protein</fullName>
    </submittedName>
</protein>
<accession>A0AAV2RT05</accession>
<evidence type="ECO:0000256" key="1">
    <source>
        <dbReference type="SAM" id="Coils"/>
    </source>
</evidence>
<dbReference type="AlphaFoldDB" id="A0AAV2RT05"/>
<feature type="non-terminal residue" evidence="2">
    <location>
        <position position="250"/>
    </location>
</feature>
<dbReference type="EMBL" id="CAXKWB010030131">
    <property type="protein sequence ID" value="CAL4137195.1"/>
    <property type="molecule type" value="Genomic_DNA"/>
</dbReference>
<dbReference type="Proteomes" id="UP001497623">
    <property type="component" value="Unassembled WGS sequence"/>
</dbReference>
<sequence length="250" mass="28829">MDLAAEVQSADSSTLDADLSASGSNGIPMMKGATAEIHSNDNIQLHPDITFDNFLECKKCPQLSMSLKNSKGWIKFFKAKLENTDKLLSIITELEQEKKKYVELQLAYDSRSREWTYTSDQYAQLLLEVQPLKERLSKAEDQCLKATSRAEASEAKEESFLVSIDQYQAQIQQYKRSYNPNLVQKLEKQLTKSRTEIKTLKESINTHNKEIFELKEFQSNRRIYNERINKKANWALTLALKYSEKLKELG</sequence>
<proteinExistence type="predicted"/>
<organism evidence="2 3">
    <name type="scientific">Meganyctiphanes norvegica</name>
    <name type="common">Northern krill</name>
    <name type="synonym">Thysanopoda norvegica</name>
    <dbReference type="NCBI Taxonomy" id="48144"/>
    <lineage>
        <taxon>Eukaryota</taxon>
        <taxon>Metazoa</taxon>
        <taxon>Ecdysozoa</taxon>
        <taxon>Arthropoda</taxon>
        <taxon>Crustacea</taxon>
        <taxon>Multicrustacea</taxon>
        <taxon>Malacostraca</taxon>
        <taxon>Eumalacostraca</taxon>
        <taxon>Eucarida</taxon>
        <taxon>Euphausiacea</taxon>
        <taxon>Euphausiidae</taxon>
        <taxon>Meganyctiphanes</taxon>
    </lineage>
</organism>
<feature type="coiled-coil region" evidence="1">
    <location>
        <begin position="122"/>
        <end position="156"/>
    </location>
</feature>
<keyword evidence="1" id="KW-0175">Coiled coil</keyword>